<evidence type="ECO:0000313" key="2">
    <source>
        <dbReference type="EMBL" id="MDI9862615.1"/>
    </source>
</evidence>
<reference evidence="2 3" key="1">
    <citation type="submission" date="2023-05" db="EMBL/GenBank/DDBJ databases">
        <title>Novel species of genus Flectobacillus isolated from stream in China.</title>
        <authorList>
            <person name="Lu H."/>
        </authorList>
    </citation>
    <scope>NUCLEOTIDE SEQUENCE [LARGE SCALE GENOMIC DNA]</scope>
    <source>
        <strain evidence="2 3">KCTC 42575</strain>
    </source>
</reference>
<keyword evidence="1" id="KW-1133">Transmembrane helix</keyword>
<feature type="transmembrane region" description="Helical" evidence="1">
    <location>
        <begin position="170"/>
        <end position="188"/>
    </location>
</feature>
<dbReference type="EMBL" id="JASHIF010000035">
    <property type="protein sequence ID" value="MDI9862615.1"/>
    <property type="molecule type" value="Genomic_DNA"/>
</dbReference>
<keyword evidence="1" id="KW-0812">Transmembrane</keyword>
<evidence type="ECO:0000256" key="1">
    <source>
        <dbReference type="SAM" id="Phobius"/>
    </source>
</evidence>
<keyword evidence="1" id="KW-0472">Membrane</keyword>
<dbReference type="Proteomes" id="UP001236507">
    <property type="component" value="Unassembled WGS sequence"/>
</dbReference>
<comment type="caution">
    <text evidence="2">The sequence shown here is derived from an EMBL/GenBank/DDBJ whole genome shotgun (WGS) entry which is preliminary data.</text>
</comment>
<dbReference type="RefSeq" id="WP_283346848.1">
    <property type="nucleotide sequence ID" value="NZ_JASHIF010000035.1"/>
</dbReference>
<evidence type="ECO:0000313" key="3">
    <source>
        <dbReference type="Proteomes" id="UP001236507"/>
    </source>
</evidence>
<protein>
    <submittedName>
        <fullName evidence="2">Uncharacterized protein</fullName>
    </submittedName>
</protein>
<organism evidence="2 3">
    <name type="scientific">Flectobacillus roseus</name>
    <dbReference type="NCBI Taxonomy" id="502259"/>
    <lineage>
        <taxon>Bacteria</taxon>
        <taxon>Pseudomonadati</taxon>
        <taxon>Bacteroidota</taxon>
        <taxon>Cytophagia</taxon>
        <taxon>Cytophagales</taxon>
        <taxon>Flectobacillaceae</taxon>
        <taxon>Flectobacillus</taxon>
    </lineage>
</organism>
<accession>A0ABT6YGH0</accession>
<proteinExistence type="predicted"/>
<sequence>MAAQAGTELFSIQLNGAICYESTDDFPNTLRPMQTFYGDKDGAAEPPKDKLFLSGERVGITLGETKSVGNKLYYHIKSTTENREKSGAFGLGWGKGVYNKVEAVVWVLSTDVTDDKQEADKLLNERINAKQVAKDKATQKVLDTIEENDNSFAGTEGNSDNAQSLNITKLLAIVLGFIAIIIMGVLLFKSKNREQIQLAGKKHYGVLKTKWKQLFN</sequence>
<name>A0ABT6YGH0_9BACT</name>
<keyword evidence="3" id="KW-1185">Reference proteome</keyword>
<gene>
    <name evidence="2" type="ORF">QM524_25545</name>
</gene>